<dbReference type="Gene3D" id="3.90.1640.30">
    <property type="match status" value="1"/>
</dbReference>
<name>A0A2T3HQC0_9SPHI</name>
<dbReference type="PANTHER" id="PTHR30255:SF2">
    <property type="entry name" value="SINGLE-STRANDED-DNA-SPECIFIC EXONUCLEASE RECJ"/>
    <property type="match status" value="1"/>
</dbReference>
<dbReference type="InterPro" id="IPR041122">
    <property type="entry name" value="RecJ_OB"/>
</dbReference>
<protein>
    <recommendedName>
        <fullName evidence="2">Single-stranded-DNA-specific exonuclease RecJ</fullName>
    </recommendedName>
</protein>
<dbReference type="InterPro" id="IPR001667">
    <property type="entry name" value="DDH_dom"/>
</dbReference>
<evidence type="ECO:0000259" key="7">
    <source>
        <dbReference type="Pfam" id="PF02272"/>
    </source>
</evidence>
<dbReference type="SUPFAM" id="SSF64182">
    <property type="entry name" value="DHH phosphoesterases"/>
    <property type="match status" value="1"/>
</dbReference>
<evidence type="ECO:0000259" key="8">
    <source>
        <dbReference type="Pfam" id="PF17768"/>
    </source>
</evidence>
<evidence type="ECO:0000313" key="9">
    <source>
        <dbReference type="EMBL" id="PST84642.1"/>
    </source>
</evidence>
<dbReference type="GO" id="GO:0008409">
    <property type="term" value="F:5'-3' exonuclease activity"/>
    <property type="evidence" value="ECO:0007669"/>
    <property type="project" value="InterPro"/>
</dbReference>
<dbReference type="InterPro" id="IPR051673">
    <property type="entry name" value="SSDNA_exonuclease_RecJ"/>
</dbReference>
<comment type="similarity">
    <text evidence="1">Belongs to the RecJ family.</text>
</comment>
<dbReference type="GO" id="GO:0003676">
    <property type="term" value="F:nucleic acid binding"/>
    <property type="evidence" value="ECO:0007669"/>
    <property type="project" value="InterPro"/>
</dbReference>
<dbReference type="PANTHER" id="PTHR30255">
    <property type="entry name" value="SINGLE-STRANDED-DNA-SPECIFIC EXONUCLEASE RECJ"/>
    <property type="match status" value="1"/>
</dbReference>
<reference evidence="9 10" key="1">
    <citation type="submission" date="2018-03" db="EMBL/GenBank/DDBJ databases">
        <authorList>
            <person name="Keele B.F."/>
        </authorList>
    </citation>
    <scope>NUCLEOTIDE SEQUENCE [LARGE SCALE GENOMIC DNA]</scope>
    <source>
        <strain evidence="9 10">YL28-9</strain>
    </source>
</reference>
<evidence type="ECO:0000256" key="4">
    <source>
        <dbReference type="ARBA" id="ARBA00022801"/>
    </source>
</evidence>
<dbReference type="Pfam" id="PF17768">
    <property type="entry name" value="RecJ_OB"/>
    <property type="match status" value="1"/>
</dbReference>
<comment type="caution">
    <text evidence="9">The sequence shown here is derived from an EMBL/GenBank/DDBJ whole genome shotgun (WGS) entry which is preliminary data.</text>
</comment>
<keyword evidence="10" id="KW-1185">Reference proteome</keyword>
<evidence type="ECO:0000256" key="1">
    <source>
        <dbReference type="ARBA" id="ARBA00005915"/>
    </source>
</evidence>
<dbReference type="InterPro" id="IPR038763">
    <property type="entry name" value="DHH_sf"/>
</dbReference>
<evidence type="ECO:0000256" key="2">
    <source>
        <dbReference type="ARBA" id="ARBA00019841"/>
    </source>
</evidence>
<dbReference type="InterPro" id="IPR003156">
    <property type="entry name" value="DHHA1_dom"/>
</dbReference>
<dbReference type="InterPro" id="IPR004610">
    <property type="entry name" value="RecJ"/>
</dbReference>
<dbReference type="AlphaFoldDB" id="A0A2T3HQC0"/>
<feature type="domain" description="RecJ OB" evidence="8">
    <location>
        <begin position="456"/>
        <end position="561"/>
    </location>
</feature>
<dbReference type="NCBIfam" id="TIGR00644">
    <property type="entry name" value="recJ"/>
    <property type="match status" value="1"/>
</dbReference>
<evidence type="ECO:0000259" key="6">
    <source>
        <dbReference type="Pfam" id="PF01368"/>
    </source>
</evidence>
<dbReference type="OrthoDB" id="9809852at2"/>
<dbReference type="GO" id="GO:0006281">
    <property type="term" value="P:DNA repair"/>
    <property type="evidence" value="ECO:0007669"/>
    <property type="project" value="InterPro"/>
</dbReference>
<proteinExistence type="inferred from homology"/>
<dbReference type="Gene3D" id="3.10.310.30">
    <property type="match status" value="1"/>
</dbReference>
<keyword evidence="3" id="KW-0540">Nuclease</keyword>
<evidence type="ECO:0000256" key="3">
    <source>
        <dbReference type="ARBA" id="ARBA00022722"/>
    </source>
</evidence>
<feature type="domain" description="DHHA1" evidence="7">
    <location>
        <begin position="351"/>
        <end position="442"/>
    </location>
</feature>
<dbReference type="Proteomes" id="UP000240912">
    <property type="component" value="Unassembled WGS sequence"/>
</dbReference>
<dbReference type="EMBL" id="PYLS01000001">
    <property type="protein sequence ID" value="PST84642.1"/>
    <property type="molecule type" value="Genomic_DNA"/>
</dbReference>
<dbReference type="Pfam" id="PF01368">
    <property type="entry name" value="DHH"/>
    <property type="match status" value="1"/>
</dbReference>
<organism evidence="9 10">
    <name type="scientific">Pedobacter yulinensis</name>
    <dbReference type="NCBI Taxonomy" id="2126353"/>
    <lineage>
        <taxon>Bacteria</taxon>
        <taxon>Pseudomonadati</taxon>
        <taxon>Bacteroidota</taxon>
        <taxon>Sphingobacteriia</taxon>
        <taxon>Sphingobacteriales</taxon>
        <taxon>Sphingobacteriaceae</taxon>
        <taxon>Pedobacter</taxon>
    </lineage>
</organism>
<keyword evidence="5 9" id="KW-0269">Exonuclease</keyword>
<dbReference type="RefSeq" id="WP_107212613.1">
    <property type="nucleotide sequence ID" value="NZ_KZ686268.1"/>
</dbReference>
<accession>A0A2T3HQC0</accession>
<evidence type="ECO:0000256" key="5">
    <source>
        <dbReference type="ARBA" id="ARBA00022839"/>
    </source>
</evidence>
<sequence length="568" mass="62101">MEKRWVPVPECSEDQVGKLALELGIDQTLSRILVQRGICSFDAARDFFRPQISHLHDPFLMKDMDIAVARIRRAIASGERIMVFGDYDVDGTTAVTVVYSFLAGLAEHLEYYIPDRYAEGYGVSYKGIDCAEAHGASLIIALDCGIKSVAEVAYARQKGIDFIVCDHHLPGPALPDAVAILDPKRNDCSYPFEELCGCGIGFKLTQALCKSLGLDETLPLRYLDLVMVAIAADIVPVVGENRVLAYHGLKKLNENPSRGLYALMEVAGKTGGYTLTDVVFSIGPRINAAGRMDHASHAVEMLLSAENVAAQAQSLLINDKNAARKMFDQDITREALAQIEADELMLKQKTTVVYSESWHKGVIGIVASRLTEKYYRPTIVLTAANGHVAGSARSVAGFDLYEALQGCAHLLDQFGGHRFAAGLTMRRENVEAFRQKFEEVVAASINEDLLTPVIPIDATLGLAQITGKFARILAQMGPFGPHNMAPVFVSVNVMAAFEPAVVGGNHLRLAVKQENSAIFEAIAFGQADMLPALRTGMPFSICYTIEENTWRDKKRLQLNIKAIRPQNG</sequence>
<evidence type="ECO:0000313" key="10">
    <source>
        <dbReference type="Proteomes" id="UP000240912"/>
    </source>
</evidence>
<dbReference type="Pfam" id="PF02272">
    <property type="entry name" value="DHHA1"/>
    <property type="match status" value="1"/>
</dbReference>
<gene>
    <name evidence="9" type="primary">recJ</name>
    <name evidence="9" type="ORF">C7T94_00460</name>
</gene>
<feature type="domain" description="DDH" evidence="6">
    <location>
        <begin position="80"/>
        <end position="230"/>
    </location>
</feature>
<keyword evidence="4" id="KW-0378">Hydrolase</keyword>
<dbReference type="GO" id="GO:0006310">
    <property type="term" value="P:DNA recombination"/>
    <property type="evidence" value="ECO:0007669"/>
    <property type="project" value="InterPro"/>
</dbReference>